<gene>
    <name evidence="1" type="ORF">P800_00418</name>
</gene>
<dbReference type="EMBL" id="AYHO01000002">
    <property type="protein sequence ID" value="ESJ95604.1"/>
    <property type="molecule type" value="Genomic_DNA"/>
</dbReference>
<keyword evidence="2" id="KW-1185">Reference proteome</keyword>
<sequence>MDNILQFPKVESNSKDEIRSSLINNLVENGASKERADLIAERMSPFLDILCSFEFHPDFPENPKTEDYNLLFKQISEKISIFREELLLERISSECWNTQCD</sequence>
<dbReference type="RefSeq" id="WP_004646414.1">
    <property type="nucleotide sequence ID" value="NZ_KI530561.1"/>
</dbReference>
<comment type="caution">
    <text evidence="1">The sequence shown here is derived from an EMBL/GenBank/DDBJ whole genome shotgun (WGS) entry which is preliminary data.</text>
</comment>
<organism evidence="1 2">
    <name type="scientific">Acinetobacter lwoffii NCTC 5866 = CIP 64.10 = NIPH 512</name>
    <dbReference type="NCBI Taxonomy" id="981327"/>
    <lineage>
        <taxon>Bacteria</taxon>
        <taxon>Pseudomonadati</taxon>
        <taxon>Pseudomonadota</taxon>
        <taxon>Gammaproteobacteria</taxon>
        <taxon>Moraxellales</taxon>
        <taxon>Moraxellaceae</taxon>
        <taxon>Acinetobacter</taxon>
    </lineage>
</organism>
<evidence type="ECO:0000313" key="1">
    <source>
        <dbReference type="EMBL" id="ESJ95604.1"/>
    </source>
</evidence>
<proteinExistence type="predicted"/>
<name>A0ABP2ZEX3_ACILW</name>
<dbReference type="Proteomes" id="UP000018465">
    <property type="component" value="Unassembled WGS sequence"/>
</dbReference>
<reference evidence="1 2" key="1">
    <citation type="submission" date="2013-10" db="EMBL/GenBank/DDBJ databases">
        <title>The Genome Sequence of Acinetobacter lwoffii NIPH 512.</title>
        <authorList>
            <consortium name="The Broad Institute Genomics Platform"/>
            <consortium name="The Broad Institute Genome Sequencing Center for Infectious Disease"/>
            <person name="Cerqueira G."/>
            <person name="Feldgarden M."/>
            <person name="Courvalin P."/>
            <person name="Grillot-Courvalin C."/>
            <person name="Clermont D."/>
            <person name="Rocha E."/>
            <person name="Yoon E.-J."/>
            <person name="Nemec A."/>
            <person name="Young S.K."/>
            <person name="Zeng Q."/>
            <person name="Gargeya S."/>
            <person name="Fitzgerald M."/>
            <person name="Abouelleil A."/>
            <person name="Alvarado L."/>
            <person name="Berlin A.M."/>
            <person name="Chapman S.B."/>
            <person name="Gainer-Dewar J."/>
            <person name="Goldberg J."/>
            <person name="Gnerre S."/>
            <person name="Griggs A."/>
            <person name="Gujja S."/>
            <person name="Hansen M."/>
            <person name="Howarth C."/>
            <person name="Imamovic A."/>
            <person name="Ireland A."/>
            <person name="Larimer J."/>
            <person name="McCowan C."/>
            <person name="Murphy C."/>
            <person name="Pearson M."/>
            <person name="Poon T.W."/>
            <person name="Priest M."/>
            <person name="Roberts A."/>
            <person name="Saif S."/>
            <person name="Shea T."/>
            <person name="Sykes S."/>
            <person name="Wortman J."/>
            <person name="Nusbaum C."/>
            <person name="Birren B."/>
        </authorList>
    </citation>
    <scope>NUCLEOTIDE SEQUENCE [LARGE SCALE GENOMIC DNA]</scope>
    <source>
        <strain evidence="1 2">NIPH 512</strain>
    </source>
</reference>
<protein>
    <submittedName>
        <fullName evidence="1">Uncharacterized protein</fullName>
    </submittedName>
</protein>
<accession>A0ABP2ZEX3</accession>
<evidence type="ECO:0000313" key="2">
    <source>
        <dbReference type="Proteomes" id="UP000018465"/>
    </source>
</evidence>